<dbReference type="Pfam" id="PF07681">
    <property type="entry name" value="DoxX"/>
    <property type="match status" value="1"/>
</dbReference>
<keyword evidence="3 6" id="KW-0812">Transmembrane</keyword>
<keyword evidence="5 6" id="KW-0472">Membrane</keyword>
<feature type="transmembrane region" description="Helical" evidence="6">
    <location>
        <begin position="109"/>
        <end position="129"/>
    </location>
</feature>
<proteinExistence type="inferred from homology"/>
<reference evidence="7 8" key="1">
    <citation type="journal article" date="2018" name="Nat. Ecol. Evol.">
        <title>Shark genomes provide insights into elasmobranch evolution and the origin of vertebrates.</title>
        <authorList>
            <person name="Hara Y"/>
            <person name="Yamaguchi K"/>
            <person name="Onimaru K"/>
            <person name="Kadota M"/>
            <person name="Koyanagi M"/>
            <person name="Keeley SD"/>
            <person name="Tatsumi K"/>
            <person name="Tanaka K"/>
            <person name="Motone F"/>
            <person name="Kageyama Y"/>
            <person name="Nozu R"/>
            <person name="Adachi N"/>
            <person name="Nishimura O"/>
            <person name="Nakagawa R"/>
            <person name="Tanegashima C"/>
            <person name="Kiyatake I"/>
            <person name="Matsumoto R"/>
            <person name="Murakumo K"/>
            <person name="Nishida K"/>
            <person name="Terakita A"/>
            <person name="Kuratani S"/>
            <person name="Sato K"/>
            <person name="Hyodo S Kuraku.S."/>
        </authorList>
    </citation>
    <scope>NUCLEOTIDE SEQUENCE [LARGE SCALE GENOMIC DNA]</scope>
</reference>
<dbReference type="PANTHER" id="PTHR13163:SF2">
    <property type="entry name" value="TRANSMEMBRANE PROTEIN 35B"/>
    <property type="match status" value="1"/>
</dbReference>
<dbReference type="InterPro" id="IPR040399">
    <property type="entry name" value="TMEM35A/B"/>
</dbReference>
<evidence type="ECO:0000256" key="3">
    <source>
        <dbReference type="ARBA" id="ARBA00022692"/>
    </source>
</evidence>
<feature type="transmembrane region" description="Helical" evidence="6">
    <location>
        <begin position="61"/>
        <end position="79"/>
    </location>
</feature>
<dbReference type="GO" id="GO:0016020">
    <property type="term" value="C:membrane"/>
    <property type="evidence" value="ECO:0007669"/>
    <property type="project" value="UniProtKB-SubCell"/>
</dbReference>
<evidence type="ECO:0000256" key="5">
    <source>
        <dbReference type="ARBA" id="ARBA00023136"/>
    </source>
</evidence>
<sequence>MAIVFVAVRVLLGFFFMVVGATKLTDRISPTLYAEAVDEFVKFADVFPLNDVGVKLDPMDYQLVVGWIELIGGLLLAFGNKALQEISNIFLSILMMGAIWFLLVLKKPLYACIPASVCLAILLLLLYVWRRDKEKQKEE</sequence>
<dbReference type="OMA" id="PDPMNYQ"/>
<dbReference type="Proteomes" id="UP000288216">
    <property type="component" value="Unassembled WGS sequence"/>
</dbReference>
<evidence type="ECO:0000256" key="6">
    <source>
        <dbReference type="SAM" id="Phobius"/>
    </source>
</evidence>
<keyword evidence="4 6" id="KW-1133">Transmembrane helix</keyword>
<organism evidence="7 8">
    <name type="scientific">Scyliorhinus torazame</name>
    <name type="common">Cloudy catshark</name>
    <name type="synonym">Catulus torazame</name>
    <dbReference type="NCBI Taxonomy" id="75743"/>
    <lineage>
        <taxon>Eukaryota</taxon>
        <taxon>Metazoa</taxon>
        <taxon>Chordata</taxon>
        <taxon>Craniata</taxon>
        <taxon>Vertebrata</taxon>
        <taxon>Chondrichthyes</taxon>
        <taxon>Elasmobranchii</taxon>
        <taxon>Galeomorphii</taxon>
        <taxon>Galeoidea</taxon>
        <taxon>Carcharhiniformes</taxon>
        <taxon>Scyliorhinidae</taxon>
        <taxon>Scyliorhinus</taxon>
    </lineage>
</organism>
<accession>A0A401PBL0</accession>
<evidence type="ECO:0008006" key="9">
    <source>
        <dbReference type="Google" id="ProtNLM"/>
    </source>
</evidence>
<dbReference type="STRING" id="75743.A0A401PBL0"/>
<dbReference type="OrthoDB" id="432685at2759"/>
<comment type="similarity">
    <text evidence="2">Belongs to the DoxX family.</text>
</comment>
<protein>
    <recommendedName>
        <fullName evidence="9">Transmembrane protein 35B</fullName>
    </recommendedName>
</protein>
<keyword evidence="8" id="KW-1185">Reference proteome</keyword>
<dbReference type="PANTHER" id="PTHR13163">
    <property type="entry name" value="SPINAL CORD EXPRESSION PROTEIN 4"/>
    <property type="match status" value="1"/>
</dbReference>
<evidence type="ECO:0000256" key="1">
    <source>
        <dbReference type="ARBA" id="ARBA00004141"/>
    </source>
</evidence>
<dbReference type="AlphaFoldDB" id="A0A401PBL0"/>
<gene>
    <name evidence="7" type="ORF">scyTo_0005694</name>
</gene>
<feature type="transmembrane region" description="Helical" evidence="6">
    <location>
        <begin position="86"/>
        <end position="103"/>
    </location>
</feature>
<comment type="caution">
    <text evidence="7">The sequence shown here is derived from an EMBL/GenBank/DDBJ whole genome shotgun (WGS) entry which is preliminary data.</text>
</comment>
<dbReference type="EMBL" id="BFAA01001816">
    <property type="protein sequence ID" value="GCB70510.1"/>
    <property type="molecule type" value="Genomic_DNA"/>
</dbReference>
<evidence type="ECO:0000256" key="4">
    <source>
        <dbReference type="ARBA" id="ARBA00022989"/>
    </source>
</evidence>
<dbReference type="InterPro" id="IPR032808">
    <property type="entry name" value="DoxX"/>
</dbReference>
<evidence type="ECO:0000313" key="8">
    <source>
        <dbReference type="Proteomes" id="UP000288216"/>
    </source>
</evidence>
<evidence type="ECO:0000256" key="2">
    <source>
        <dbReference type="ARBA" id="ARBA00006679"/>
    </source>
</evidence>
<comment type="subcellular location">
    <subcellularLocation>
        <location evidence="1">Membrane</location>
        <topology evidence="1">Multi-pass membrane protein</topology>
    </subcellularLocation>
</comment>
<name>A0A401PBL0_SCYTO</name>
<evidence type="ECO:0000313" key="7">
    <source>
        <dbReference type="EMBL" id="GCB70510.1"/>
    </source>
</evidence>